<comment type="similarity">
    <text evidence="1">Belongs to the choline/ethanolamine kinase family.</text>
</comment>
<evidence type="ECO:0000256" key="1">
    <source>
        <dbReference type="ARBA" id="ARBA00038211"/>
    </source>
</evidence>
<evidence type="ECO:0000313" key="2">
    <source>
        <dbReference type="EMBL" id="CCC90407.1"/>
    </source>
</evidence>
<dbReference type="AlphaFoldDB" id="G0UMJ9"/>
<dbReference type="Pfam" id="PF01633">
    <property type="entry name" value="Choline_kinase"/>
    <property type="match status" value="1"/>
</dbReference>
<dbReference type="GO" id="GO:0004305">
    <property type="term" value="F:ethanolamine kinase activity"/>
    <property type="evidence" value="ECO:0007669"/>
    <property type="project" value="TreeGrafter"/>
</dbReference>
<dbReference type="GO" id="GO:0006646">
    <property type="term" value="P:phosphatidylethanolamine biosynthetic process"/>
    <property type="evidence" value="ECO:0007669"/>
    <property type="project" value="TreeGrafter"/>
</dbReference>
<dbReference type="SUPFAM" id="SSF56112">
    <property type="entry name" value="Protein kinase-like (PK-like)"/>
    <property type="match status" value="1"/>
</dbReference>
<dbReference type="VEuPathDB" id="TriTrypDB:TcIL3000_5_1030"/>
<dbReference type="InterPro" id="IPR011009">
    <property type="entry name" value="Kinase-like_dom_sf"/>
</dbReference>
<reference evidence="2" key="1">
    <citation type="journal article" date="2012" name="Proc. Natl. Acad. Sci. U.S.A.">
        <title>Antigenic diversity is generated by distinct evolutionary mechanisms in African trypanosome species.</title>
        <authorList>
            <person name="Jackson A.P."/>
            <person name="Berry A."/>
            <person name="Aslett M."/>
            <person name="Allison H.C."/>
            <person name="Burton P."/>
            <person name="Vavrova-Anderson J."/>
            <person name="Brown R."/>
            <person name="Browne H."/>
            <person name="Corton N."/>
            <person name="Hauser H."/>
            <person name="Gamble J."/>
            <person name="Gilderthorp R."/>
            <person name="Marcello L."/>
            <person name="McQuillan J."/>
            <person name="Otto T.D."/>
            <person name="Quail M.A."/>
            <person name="Sanders M.J."/>
            <person name="van Tonder A."/>
            <person name="Ginger M.L."/>
            <person name="Field M.C."/>
            <person name="Barry J.D."/>
            <person name="Hertz-Fowler C."/>
            <person name="Berriman M."/>
        </authorList>
    </citation>
    <scope>NUCLEOTIDE SEQUENCE</scope>
    <source>
        <strain evidence="2">IL3000</strain>
    </source>
</reference>
<dbReference type="PANTHER" id="PTHR22603:SF96">
    <property type="entry name" value="KINASE, PUTATIVE-RELATED"/>
    <property type="match status" value="1"/>
</dbReference>
<gene>
    <name evidence="2" type="ORF">TCIL3000_5_1030</name>
</gene>
<protein>
    <submittedName>
        <fullName evidence="2">Uncharacterized protein TCIL3000_5_1030</fullName>
    </submittedName>
</protein>
<organism evidence="2">
    <name type="scientific">Trypanosoma congolense (strain IL3000)</name>
    <dbReference type="NCBI Taxonomy" id="1068625"/>
    <lineage>
        <taxon>Eukaryota</taxon>
        <taxon>Discoba</taxon>
        <taxon>Euglenozoa</taxon>
        <taxon>Kinetoplastea</taxon>
        <taxon>Metakinetoplastina</taxon>
        <taxon>Trypanosomatida</taxon>
        <taxon>Trypanosomatidae</taxon>
        <taxon>Trypanosoma</taxon>
        <taxon>Nannomonas</taxon>
    </lineage>
</organism>
<name>G0UMJ9_TRYCI</name>
<sequence>MHPAVPSERSFPLGETPLYLAIRRSKSEPMWAQLSEFVRETRDNTVPSSNASWVSVGSLDSIMSLTNRTPEEMELDSLIYRLCRSLYRVAMKKSAHIHSKQQAPHSTCTDECGGQFSNMRGHQDWCPLLHLFDPMSYYNVMGTSSLHDGCKFCGESYTQNNPEDASQLLLEELSVTRLEGGNSNHVYRLGHSSFPEKSILLRVYGDAGGSEVIDRVRDRKVMKLMSDAEMGPGILHSFHWGRVEEFMDGVQTCTTEKLLTTPSLLADVYGGLCKMHKLNYKPLLPESLRRAESKGGCDQQNNANGAAALTREAGGCCSGVESVMALENVCDTSFERVCIRLLRLVCNNVVEEHRQSIVHWFAGEIISVRGELQRREIPVVLSHNDLNPGNILLPGDTDSTESSHGTDEQFKVESTPLSKRYVTQKGKSINLVERRGFLFIDFEYADANYRCFDLGNTLCELDYDYTRGTEAGGRGFIKYLFLFPPKAKEEAWRGFGEEYPRMPELIYDSWREGSCDGTSGVGSVALLAVRRYFAERDGVPLEAVELSEEQVGEVLLGMLASHIYWTLWAITMGCAPDDCGDAEERDPNMFAFGGSGLDYMRYGECRLREYIALREWLVDRGFFHQS</sequence>
<proteinExistence type="inferred from homology"/>
<dbReference type="GO" id="GO:0005737">
    <property type="term" value="C:cytoplasm"/>
    <property type="evidence" value="ECO:0007669"/>
    <property type="project" value="TreeGrafter"/>
</dbReference>
<dbReference type="PANTHER" id="PTHR22603">
    <property type="entry name" value="CHOLINE/ETHANOALAMINE KINASE"/>
    <property type="match status" value="1"/>
</dbReference>
<dbReference type="EMBL" id="HE575318">
    <property type="protein sequence ID" value="CCC90407.1"/>
    <property type="molecule type" value="Genomic_DNA"/>
</dbReference>
<dbReference type="Gene3D" id="3.30.200.20">
    <property type="entry name" value="Phosphorylase Kinase, domain 1"/>
    <property type="match status" value="1"/>
</dbReference>
<dbReference type="Gene3D" id="3.90.1200.10">
    <property type="match status" value="2"/>
</dbReference>
<accession>G0UMJ9</accession>